<dbReference type="GO" id="GO:0005737">
    <property type="term" value="C:cytoplasm"/>
    <property type="evidence" value="ECO:0007669"/>
    <property type="project" value="UniProtKB-SubCell"/>
</dbReference>
<dbReference type="OrthoDB" id="9807403at2"/>
<evidence type="ECO:0000256" key="1">
    <source>
        <dbReference type="ARBA" id="ARBA00004496"/>
    </source>
</evidence>
<dbReference type="InterPro" id="IPR012796">
    <property type="entry name" value="Lysidine-tRNA-synth_C"/>
</dbReference>
<dbReference type="STRING" id="945713.IALB_2404"/>
<sequence length="454" mass="52193">MNSTEQKVIRFIQTHSLINYGDKILIALSGGPDSVFLLHFLKKFSPKFGIELAAFHLNHSLRKSADKEQKFCKQLCEELSIPFHSSKADVKSYAKKNKISVEEAGRIIRYNLLNDCAEKNYYTKITTAHNADDNAETVLLNISKGTGIKGIAGIPVFRENIIRPILCLSKSEIISYLKEKKIKYVIDESNLSEKYERNFLRLKIIPQLEEKINPAFVNSVLSTSINLQSFINYFEKNLSELKKKYSEEVNGKLKIKISLFKNEEKFFQSGLVINLLSEKFNLKSEQKDVEKIISLIKKKVGTTETLKKKIKAIRERDYIVVFVERSHNEKPIIIRVGESKKVNFHTVSISKVDASDVKLTPDKNIEYVDADLTGDNFLIRKWKPGDKFNPIGMKGTKKISDYLNDIKTEAIEKKNQLVLTSKNKIVWVIGKRLDNRFKITTETKNIYKFELINV</sequence>
<accession>I0AMA0</accession>
<evidence type="ECO:0000256" key="8">
    <source>
        <dbReference type="HAMAP-Rule" id="MF_01161"/>
    </source>
</evidence>
<evidence type="ECO:0000256" key="2">
    <source>
        <dbReference type="ARBA" id="ARBA00022490"/>
    </source>
</evidence>
<evidence type="ECO:0000256" key="3">
    <source>
        <dbReference type="ARBA" id="ARBA00022598"/>
    </source>
</evidence>
<evidence type="ECO:0000256" key="6">
    <source>
        <dbReference type="ARBA" id="ARBA00022840"/>
    </source>
</evidence>
<reference evidence="10 11" key="1">
    <citation type="journal article" date="2012" name="Front. Microbiol.">
        <title>Complete genome of Ignavibacterium album, a metabolically versatile, flagellated, facultative anaerobe from the phylum Chlorobi.</title>
        <authorList>
            <person name="Liu Z."/>
            <person name="Frigaard N.-U."/>
            <person name="Vogl K."/>
            <person name="Iino T."/>
            <person name="Ohkuma M."/>
            <person name="Overmann J."/>
            <person name="Bryant D.A."/>
        </authorList>
    </citation>
    <scope>NUCLEOTIDE SEQUENCE [LARGE SCALE GENOMIC DNA]</scope>
    <source>
        <strain evidence="11">DSM 19864 / JCM 16511 / NBRC 101810 / Mat9-16</strain>
    </source>
</reference>
<dbReference type="GO" id="GO:0005524">
    <property type="term" value="F:ATP binding"/>
    <property type="evidence" value="ECO:0007669"/>
    <property type="project" value="UniProtKB-UniRule"/>
</dbReference>
<comment type="domain">
    <text evidence="8">The N-terminal region contains the highly conserved SGGXDS motif, predicted to be a P-loop motif involved in ATP binding.</text>
</comment>
<keyword evidence="6 8" id="KW-0067">ATP-binding</keyword>
<dbReference type="HAMAP" id="MF_01161">
    <property type="entry name" value="tRNA_Ile_lys_synt"/>
    <property type="match status" value="1"/>
</dbReference>
<dbReference type="SMART" id="SM00977">
    <property type="entry name" value="TilS_C"/>
    <property type="match status" value="1"/>
</dbReference>
<keyword evidence="5 8" id="KW-0547">Nucleotide-binding</keyword>
<dbReference type="Pfam" id="PF01171">
    <property type="entry name" value="ATP_bind_3"/>
    <property type="match status" value="1"/>
</dbReference>
<organism evidence="10 11">
    <name type="scientific">Ignavibacterium album (strain DSM 19864 / JCM 16511 / NBRC 101810 / Mat9-16)</name>
    <dbReference type="NCBI Taxonomy" id="945713"/>
    <lineage>
        <taxon>Bacteria</taxon>
        <taxon>Pseudomonadati</taxon>
        <taxon>Ignavibacteriota</taxon>
        <taxon>Ignavibacteria</taxon>
        <taxon>Ignavibacteriales</taxon>
        <taxon>Ignavibacteriaceae</taxon>
        <taxon>Ignavibacterium</taxon>
    </lineage>
</organism>
<dbReference type="RefSeq" id="WP_014561250.1">
    <property type="nucleotide sequence ID" value="NC_017464.1"/>
</dbReference>
<dbReference type="InterPro" id="IPR012795">
    <property type="entry name" value="tRNA_Ile_lys_synt_N"/>
</dbReference>
<dbReference type="AlphaFoldDB" id="I0AMA0"/>
<dbReference type="SUPFAM" id="SSF52402">
    <property type="entry name" value="Adenine nucleotide alpha hydrolases-like"/>
    <property type="match status" value="1"/>
</dbReference>
<dbReference type="HOGENOM" id="CLU_018869_0_1_10"/>
<feature type="binding site" evidence="8">
    <location>
        <begin position="29"/>
        <end position="34"/>
    </location>
    <ligand>
        <name>ATP</name>
        <dbReference type="ChEBI" id="CHEBI:30616"/>
    </ligand>
</feature>
<feature type="domain" description="Lysidine-tRNA(Ile) synthetase C-terminal" evidence="9">
    <location>
        <begin position="377"/>
        <end position="449"/>
    </location>
</feature>
<protein>
    <recommendedName>
        <fullName evidence="8">tRNA(Ile)-lysidine synthase</fullName>
        <ecNumber evidence="8">6.3.4.19</ecNumber>
    </recommendedName>
    <alternativeName>
        <fullName evidence="8">tRNA(Ile)-2-lysyl-cytidine synthase</fullName>
    </alternativeName>
    <alternativeName>
        <fullName evidence="8">tRNA(Ile)-lysidine synthetase</fullName>
    </alternativeName>
</protein>
<dbReference type="EC" id="6.3.4.19" evidence="8"/>
<dbReference type="NCBIfam" id="TIGR02432">
    <property type="entry name" value="lysidine_TilS_N"/>
    <property type="match status" value="1"/>
</dbReference>
<dbReference type="PATRIC" id="fig|945713.3.peg.2412"/>
<dbReference type="GO" id="GO:0006400">
    <property type="term" value="P:tRNA modification"/>
    <property type="evidence" value="ECO:0007669"/>
    <property type="project" value="UniProtKB-UniRule"/>
</dbReference>
<dbReference type="InterPro" id="IPR011063">
    <property type="entry name" value="TilS/TtcA_N"/>
</dbReference>
<evidence type="ECO:0000313" key="10">
    <source>
        <dbReference type="EMBL" id="AFH50107.1"/>
    </source>
</evidence>
<comment type="function">
    <text evidence="8">Ligates lysine onto the cytidine present at position 34 of the AUA codon-specific tRNA(Ile) that contains the anticodon CAU, in an ATP-dependent manner. Cytidine is converted to lysidine, thus changing the amino acid specificity of the tRNA from methionine to isoleucine.</text>
</comment>
<dbReference type="CDD" id="cd01992">
    <property type="entry name" value="TilS_N"/>
    <property type="match status" value="1"/>
</dbReference>
<evidence type="ECO:0000256" key="4">
    <source>
        <dbReference type="ARBA" id="ARBA00022694"/>
    </source>
</evidence>
<dbReference type="PANTHER" id="PTHR43033:SF1">
    <property type="entry name" value="TRNA(ILE)-LYSIDINE SYNTHASE-RELATED"/>
    <property type="match status" value="1"/>
</dbReference>
<keyword evidence="2 8" id="KW-0963">Cytoplasm</keyword>
<dbReference type="KEGG" id="ial:IALB_2404"/>
<evidence type="ECO:0000259" key="9">
    <source>
        <dbReference type="SMART" id="SM00977"/>
    </source>
</evidence>
<comment type="catalytic activity">
    <reaction evidence="7 8">
        <text>cytidine(34) in tRNA(Ile2) + L-lysine + ATP = lysidine(34) in tRNA(Ile2) + AMP + diphosphate + H(+)</text>
        <dbReference type="Rhea" id="RHEA:43744"/>
        <dbReference type="Rhea" id="RHEA-COMP:10625"/>
        <dbReference type="Rhea" id="RHEA-COMP:10670"/>
        <dbReference type="ChEBI" id="CHEBI:15378"/>
        <dbReference type="ChEBI" id="CHEBI:30616"/>
        <dbReference type="ChEBI" id="CHEBI:32551"/>
        <dbReference type="ChEBI" id="CHEBI:33019"/>
        <dbReference type="ChEBI" id="CHEBI:82748"/>
        <dbReference type="ChEBI" id="CHEBI:83665"/>
        <dbReference type="ChEBI" id="CHEBI:456215"/>
        <dbReference type="EC" id="6.3.4.19"/>
    </reaction>
</comment>
<evidence type="ECO:0000256" key="5">
    <source>
        <dbReference type="ARBA" id="ARBA00022741"/>
    </source>
</evidence>
<proteinExistence type="inferred from homology"/>
<dbReference type="eggNOG" id="COG0037">
    <property type="taxonomic scope" value="Bacteria"/>
</dbReference>
<dbReference type="EMBL" id="CP003418">
    <property type="protein sequence ID" value="AFH50107.1"/>
    <property type="molecule type" value="Genomic_DNA"/>
</dbReference>
<evidence type="ECO:0000313" key="11">
    <source>
        <dbReference type="Proteomes" id="UP000007394"/>
    </source>
</evidence>
<dbReference type="Gene3D" id="3.40.50.620">
    <property type="entry name" value="HUPs"/>
    <property type="match status" value="1"/>
</dbReference>
<keyword evidence="11" id="KW-1185">Reference proteome</keyword>
<dbReference type="InterPro" id="IPR012094">
    <property type="entry name" value="tRNA_Ile_lys_synt"/>
</dbReference>
<comment type="subcellular location">
    <subcellularLocation>
        <location evidence="1 8">Cytoplasm</location>
    </subcellularLocation>
</comment>
<dbReference type="InterPro" id="IPR014729">
    <property type="entry name" value="Rossmann-like_a/b/a_fold"/>
</dbReference>
<comment type="similarity">
    <text evidence="8">Belongs to the tRNA(Ile)-lysidine synthase family.</text>
</comment>
<keyword evidence="3 8" id="KW-0436">Ligase</keyword>
<keyword evidence="4 8" id="KW-0819">tRNA processing</keyword>
<evidence type="ECO:0000256" key="7">
    <source>
        <dbReference type="ARBA" id="ARBA00048539"/>
    </source>
</evidence>
<dbReference type="Pfam" id="PF11734">
    <property type="entry name" value="TilS_C"/>
    <property type="match status" value="1"/>
</dbReference>
<dbReference type="PANTHER" id="PTHR43033">
    <property type="entry name" value="TRNA(ILE)-LYSIDINE SYNTHASE-RELATED"/>
    <property type="match status" value="1"/>
</dbReference>
<gene>
    <name evidence="8" type="primary">tilS</name>
    <name evidence="10" type="ordered locus">IALB_2404</name>
</gene>
<dbReference type="Proteomes" id="UP000007394">
    <property type="component" value="Chromosome"/>
</dbReference>
<dbReference type="SUPFAM" id="SSF56037">
    <property type="entry name" value="PheT/TilS domain"/>
    <property type="match status" value="1"/>
</dbReference>
<dbReference type="GO" id="GO:0032267">
    <property type="term" value="F:tRNA(Ile)-lysidine synthase activity"/>
    <property type="evidence" value="ECO:0007669"/>
    <property type="project" value="UniProtKB-EC"/>
</dbReference>
<dbReference type="NCBIfam" id="TIGR02433">
    <property type="entry name" value="lysidine_TilS_C"/>
    <property type="match status" value="1"/>
</dbReference>
<name>I0AMA0_IGNAJ</name>